<protein>
    <recommendedName>
        <fullName evidence="5">PGG domain-containing protein</fullName>
    </recommendedName>
</protein>
<keyword evidence="2" id="KW-0812">Transmembrane</keyword>
<feature type="transmembrane region" description="Helical" evidence="2">
    <location>
        <begin position="90"/>
        <end position="114"/>
    </location>
</feature>
<name>A0ABQ9GIC3_9NEOP</name>
<evidence type="ECO:0000256" key="2">
    <source>
        <dbReference type="SAM" id="Phobius"/>
    </source>
</evidence>
<reference evidence="3 4" key="1">
    <citation type="submission" date="2023-02" db="EMBL/GenBank/DDBJ databases">
        <title>LHISI_Scaffold_Assembly.</title>
        <authorList>
            <person name="Stuart O.P."/>
            <person name="Cleave R."/>
            <person name="Magrath M.J.L."/>
            <person name="Mikheyev A.S."/>
        </authorList>
    </citation>
    <scope>NUCLEOTIDE SEQUENCE [LARGE SCALE GENOMIC DNA]</scope>
    <source>
        <strain evidence="3">Daus_M_001</strain>
        <tissue evidence="3">Leg muscle</tissue>
    </source>
</reference>
<proteinExistence type="inferred from homology"/>
<evidence type="ECO:0008006" key="5">
    <source>
        <dbReference type="Google" id="ProtNLM"/>
    </source>
</evidence>
<gene>
    <name evidence="3" type="ORF">PR048_028086</name>
</gene>
<dbReference type="Proteomes" id="UP001159363">
    <property type="component" value="Chromosome 11"/>
</dbReference>
<keyword evidence="2" id="KW-1133">Transmembrane helix</keyword>
<organism evidence="3 4">
    <name type="scientific">Dryococelus australis</name>
    <dbReference type="NCBI Taxonomy" id="614101"/>
    <lineage>
        <taxon>Eukaryota</taxon>
        <taxon>Metazoa</taxon>
        <taxon>Ecdysozoa</taxon>
        <taxon>Arthropoda</taxon>
        <taxon>Hexapoda</taxon>
        <taxon>Insecta</taxon>
        <taxon>Pterygota</taxon>
        <taxon>Neoptera</taxon>
        <taxon>Polyneoptera</taxon>
        <taxon>Phasmatodea</taxon>
        <taxon>Verophasmatodea</taxon>
        <taxon>Anareolatae</taxon>
        <taxon>Phasmatidae</taxon>
        <taxon>Eurycanthinae</taxon>
        <taxon>Dryococelus</taxon>
    </lineage>
</organism>
<dbReference type="InterPro" id="IPR051951">
    <property type="entry name" value="UNC-93_regulatory"/>
</dbReference>
<dbReference type="PANTHER" id="PTHR19444:SF13">
    <property type="entry name" value="PROTEIN UNC-93 HOMOLOG A"/>
    <property type="match status" value="1"/>
</dbReference>
<feature type="transmembrane region" description="Helical" evidence="2">
    <location>
        <begin position="126"/>
        <end position="150"/>
    </location>
</feature>
<evidence type="ECO:0000256" key="1">
    <source>
        <dbReference type="ARBA" id="ARBA00009172"/>
    </source>
</evidence>
<evidence type="ECO:0000313" key="4">
    <source>
        <dbReference type="Proteomes" id="UP001159363"/>
    </source>
</evidence>
<keyword evidence="4" id="KW-1185">Reference proteome</keyword>
<comment type="caution">
    <text evidence="3">The sequence shown here is derived from an EMBL/GenBank/DDBJ whole genome shotgun (WGS) entry which is preliminary data.</text>
</comment>
<sequence>MMAESNHPQVTVRDVLAALFSKGAGELHRRHSEGGCVIRINSRVLPRTLPWQWAAADAVEAKSEVVSESHHCPGDGGQEPAKGDLQRDKFWVLCNVLSLGVAFMILSTSFIGTVDLQSSMNANQGIGTISLTSLYVISAISNLCLPSFLIRYKLCLQHTSLH</sequence>
<dbReference type="EMBL" id="JARBHB010000012">
    <property type="protein sequence ID" value="KAJ8871749.1"/>
    <property type="molecule type" value="Genomic_DNA"/>
</dbReference>
<dbReference type="PANTHER" id="PTHR19444">
    <property type="entry name" value="UNC-93 RELATED"/>
    <property type="match status" value="1"/>
</dbReference>
<comment type="similarity">
    <text evidence="1">Belongs to the unc-93 family.</text>
</comment>
<evidence type="ECO:0000313" key="3">
    <source>
        <dbReference type="EMBL" id="KAJ8871749.1"/>
    </source>
</evidence>
<accession>A0ABQ9GIC3</accession>
<keyword evidence="2" id="KW-0472">Membrane</keyword>